<gene>
    <name evidence="1" type="ORF">IEO21_09448</name>
</gene>
<dbReference type="EMBL" id="JADOXO010000451">
    <property type="protein sequence ID" value="KAF9804276.1"/>
    <property type="molecule type" value="Genomic_DNA"/>
</dbReference>
<sequence>MDSFGFEEINLEALLLSSSKRTLVDALPADGLPVNFDHRSDGYPGYCIIA</sequence>
<reference evidence="1" key="2">
    <citation type="journal article" name="Front. Microbiol.">
        <title>Degradative Capacity of Two Strains of Rhodonia placenta: From Phenotype to Genotype.</title>
        <authorList>
            <person name="Kolle M."/>
            <person name="Horta M.A.C."/>
            <person name="Nowrousian M."/>
            <person name="Ohm R.A."/>
            <person name="Benz J.P."/>
            <person name="Pilgard A."/>
        </authorList>
    </citation>
    <scope>NUCLEOTIDE SEQUENCE</scope>
    <source>
        <strain evidence="1">FPRL280</strain>
    </source>
</reference>
<name>A0A8H7TXV8_9APHY</name>
<dbReference type="Proteomes" id="UP000639403">
    <property type="component" value="Unassembled WGS sequence"/>
</dbReference>
<dbReference type="AlphaFoldDB" id="A0A8H7TXV8"/>
<evidence type="ECO:0000313" key="2">
    <source>
        <dbReference type="Proteomes" id="UP000639403"/>
    </source>
</evidence>
<accession>A0A8H7TXV8</accession>
<organism evidence="1 2">
    <name type="scientific">Rhodonia placenta</name>
    <dbReference type="NCBI Taxonomy" id="104341"/>
    <lineage>
        <taxon>Eukaryota</taxon>
        <taxon>Fungi</taxon>
        <taxon>Dikarya</taxon>
        <taxon>Basidiomycota</taxon>
        <taxon>Agaricomycotina</taxon>
        <taxon>Agaricomycetes</taxon>
        <taxon>Polyporales</taxon>
        <taxon>Adustoporiaceae</taxon>
        <taxon>Rhodonia</taxon>
    </lineage>
</organism>
<reference evidence="1" key="1">
    <citation type="submission" date="2020-11" db="EMBL/GenBank/DDBJ databases">
        <authorList>
            <person name="Koelle M."/>
            <person name="Horta M.A.C."/>
            <person name="Nowrousian M."/>
            <person name="Ohm R.A."/>
            <person name="Benz P."/>
            <person name="Pilgard A."/>
        </authorList>
    </citation>
    <scope>NUCLEOTIDE SEQUENCE</scope>
    <source>
        <strain evidence="1">FPRL280</strain>
    </source>
</reference>
<proteinExistence type="predicted"/>
<evidence type="ECO:0000313" key="1">
    <source>
        <dbReference type="EMBL" id="KAF9804276.1"/>
    </source>
</evidence>
<comment type="caution">
    <text evidence="1">The sequence shown here is derived from an EMBL/GenBank/DDBJ whole genome shotgun (WGS) entry which is preliminary data.</text>
</comment>
<protein>
    <submittedName>
        <fullName evidence="1">Uncharacterized protein</fullName>
    </submittedName>
</protein>